<sequence>MAVDTNYLLGLLSNLRETGEFSDTEIKCEPSSFQLHCCIICRQSAFFDGIMKHDWKETRSRVVTISDDAFIASKMFDYLYRADYDDHPKTLNDLCGKDENKLGESPKVDAEHQDTSINTLPSHWRRARINVQVYAIAEKYMIDALKEVSRKKLESNMEKECNEVGFINVVQDVYGPEFPRGSELCNVLARFALQHVSTLKKSQHFQQIRKDYPQFEYDFCTLLMESATRVVGVLGRAKSLPW</sequence>
<dbReference type="PANTHER" id="PTHR47843:SF5">
    <property type="entry name" value="BTB_POZ DOMAIN PROTEIN"/>
    <property type="match status" value="1"/>
</dbReference>
<dbReference type="Proteomes" id="UP000325579">
    <property type="component" value="Unassembled WGS sequence"/>
</dbReference>
<feature type="domain" description="BTB" evidence="1">
    <location>
        <begin position="22"/>
        <end position="88"/>
    </location>
</feature>
<dbReference type="Gene3D" id="3.30.710.10">
    <property type="entry name" value="Potassium Channel Kv1.1, Chain A"/>
    <property type="match status" value="1"/>
</dbReference>
<dbReference type="Pfam" id="PF00651">
    <property type="entry name" value="BTB"/>
    <property type="match status" value="1"/>
</dbReference>
<dbReference type="CDD" id="cd18186">
    <property type="entry name" value="BTB_POZ_ZBTB_KLHL-like"/>
    <property type="match status" value="1"/>
</dbReference>
<dbReference type="SUPFAM" id="SSF54695">
    <property type="entry name" value="POZ domain"/>
    <property type="match status" value="1"/>
</dbReference>
<name>A0A5N7CUI6_9EURO</name>
<dbReference type="InterPro" id="IPR011333">
    <property type="entry name" value="SKP1/BTB/POZ_sf"/>
</dbReference>
<protein>
    <recommendedName>
        <fullName evidence="1">BTB domain-containing protein</fullName>
    </recommendedName>
</protein>
<evidence type="ECO:0000259" key="1">
    <source>
        <dbReference type="PROSITE" id="PS50097"/>
    </source>
</evidence>
<organism evidence="2 3">
    <name type="scientific">Aspergillus pseudonomiae</name>
    <dbReference type="NCBI Taxonomy" id="1506151"/>
    <lineage>
        <taxon>Eukaryota</taxon>
        <taxon>Fungi</taxon>
        <taxon>Dikarya</taxon>
        <taxon>Ascomycota</taxon>
        <taxon>Pezizomycotina</taxon>
        <taxon>Eurotiomycetes</taxon>
        <taxon>Eurotiomycetidae</taxon>
        <taxon>Eurotiales</taxon>
        <taxon>Aspergillaceae</taxon>
        <taxon>Aspergillus</taxon>
        <taxon>Aspergillus subgen. Circumdati</taxon>
    </lineage>
</organism>
<gene>
    <name evidence="2" type="ORF">BDV37DRAFT_277049</name>
</gene>
<dbReference type="RefSeq" id="XP_031934592.1">
    <property type="nucleotide sequence ID" value="XM_032085682.1"/>
</dbReference>
<dbReference type="PANTHER" id="PTHR47843">
    <property type="entry name" value="BTB DOMAIN-CONTAINING PROTEIN-RELATED"/>
    <property type="match status" value="1"/>
</dbReference>
<dbReference type="InterPro" id="IPR000210">
    <property type="entry name" value="BTB/POZ_dom"/>
</dbReference>
<evidence type="ECO:0000313" key="3">
    <source>
        <dbReference type="Proteomes" id="UP000325579"/>
    </source>
</evidence>
<dbReference type="PROSITE" id="PS50097">
    <property type="entry name" value="BTB"/>
    <property type="match status" value="1"/>
</dbReference>
<dbReference type="AlphaFoldDB" id="A0A5N7CUI6"/>
<reference evidence="2 3" key="1">
    <citation type="submission" date="2019-04" db="EMBL/GenBank/DDBJ databases">
        <authorList>
            <consortium name="DOE Joint Genome Institute"/>
            <person name="Mondo S."/>
            <person name="Kjaerbolling I."/>
            <person name="Vesth T."/>
            <person name="Frisvad J.C."/>
            <person name="Nybo J.L."/>
            <person name="Theobald S."/>
            <person name="Kildgaard S."/>
            <person name="Isbrandt T."/>
            <person name="Kuo A."/>
            <person name="Sato A."/>
            <person name="Lyhne E.K."/>
            <person name="Kogle M.E."/>
            <person name="Wiebenga A."/>
            <person name="Kun R.S."/>
            <person name="Lubbers R.J."/>
            <person name="Makela M.R."/>
            <person name="Barry K."/>
            <person name="Chovatia M."/>
            <person name="Clum A."/>
            <person name="Daum C."/>
            <person name="Haridas S."/>
            <person name="He G."/>
            <person name="LaButti K."/>
            <person name="Lipzen A."/>
            <person name="Riley R."/>
            <person name="Salamov A."/>
            <person name="Simmons B.A."/>
            <person name="Magnuson J.K."/>
            <person name="Henrissat B."/>
            <person name="Mortensen U.H."/>
            <person name="Larsen T.O."/>
            <person name="Devries R.P."/>
            <person name="Grigoriev I.V."/>
            <person name="Machida M."/>
            <person name="Baker S.E."/>
            <person name="Andersen M.R."/>
            <person name="Cantor M.N."/>
            <person name="Hua S.X."/>
        </authorList>
    </citation>
    <scope>NUCLEOTIDE SEQUENCE [LARGE SCALE GENOMIC DNA]</scope>
    <source>
        <strain evidence="2 3">CBS 119388</strain>
    </source>
</reference>
<keyword evidence="3" id="KW-1185">Reference proteome</keyword>
<accession>A0A5N7CUI6</accession>
<dbReference type="GeneID" id="43670373"/>
<evidence type="ECO:0000313" key="2">
    <source>
        <dbReference type="EMBL" id="KAE8397273.1"/>
    </source>
</evidence>
<dbReference type="EMBL" id="ML736905">
    <property type="protein sequence ID" value="KAE8397273.1"/>
    <property type="molecule type" value="Genomic_DNA"/>
</dbReference>
<dbReference type="OrthoDB" id="6359816at2759"/>
<proteinExistence type="predicted"/>